<sequence>MAGRCPDFDKCYFRGGDAQYQNVNLALKLNLLDVPGWIRGLANVLFPGISTDTPSGWSQPGSPGAYYEFGWLSHGTFGMFDTINVWGFRDDTITDFVNGNDVLKFSRNLLWQRTGCVERCVAGLGRKRCCSQ</sequence>
<dbReference type="RefSeq" id="WP_106664418.1">
    <property type="nucleotide sequence ID" value="NZ_PGGM01000005.1"/>
</dbReference>
<gene>
    <name evidence="1" type="ORF">CU103_13315</name>
</gene>
<dbReference type="Proteomes" id="UP000241764">
    <property type="component" value="Unassembled WGS sequence"/>
</dbReference>
<dbReference type="OrthoDB" id="9987416at2"/>
<evidence type="ECO:0000313" key="2">
    <source>
        <dbReference type="Proteomes" id="UP000241764"/>
    </source>
</evidence>
<comment type="caution">
    <text evidence="1">The sequence shown here is derived from an EMBL/GenBank/DDBJ whole genome shotgun (WGS) entry which is preliminary data.</text>
</comment>
<name>A0A2P7BC43_9HYPH</name>
<dbReference type="EMBL" id="PGGM01000005">
    <property type="protein sequence ID" value="PSH64026.1"/>
    <property type="molecule type" value="Genomic_DNA"/>
</dbReference>
<reference evidence="2" key="1">
    <citation type="submission" date="2017-11" db="EMBL/GenBank/DDBJ databases">
        <authorList>
            <person name="Kuznetsova I."/>
            <person name="Sazanova A."/>
            <person name="Chirak E."/>
            <person name="Safronova V."/>
            <person name="Willems A."/>
        </authorList>
    </citation>
    <scope>NUCLEOTIDE SEQUENCE [LARGE SCALE GENOMIC DNA]</scope>
    <source>
        <strain evidence="2">CCBAU 03422</strain>
    </source>
</reference>
<organism evidence="1 2">
    <name type="scientific">Phyllobacterium sophorae</name>
    <dbReference type="NCBI Taxonomy" id="1520277"/>
    <lineage>
        <taxon>Bacteria</taxon>
        <taxon>Pseudomonadati</taxon>
        <taxon>Pseudomonadota</taxon>
        <taxon>Alphaproteobacteria</taxon>
        <taxon>Hyphomicrobiales</taxon>
        <taxon>Phyllobacteriaceae</taxon>
        <taxon>Phyllobacterium</taxon>
    </lineage>
</organism>
<keyword evidence="2" id="KW-1185">Reference proteome</keyword>
<dbReference type="AlphaFoldDB" id="A0A2P7BC43"/>
<accession>A0A2P7BC43</accession>
<proteinExistence type="predicted"/>
<protein>
    <submittedName>
        <fullName evidence="1">Uncharacterized protein</fullName>
    </submittedName>
</protein>
<evidence type="ECO:0000313" key="1">
    <source>
        <dbReference type="EMBL" id="PSH64026.1"/>
    </source>
</evidence>